<dbReference type="Proteomes" id="UP000682403">
    <property type="component" value="Unassembled WGS sequence"/>
</dbReference>
<protein>
    <submittedName>
        <fullName evidence="1">Aspartyl-phosphate phosphatase Spo0E family protein</fullName>
    </submittedName>
</protein>
<dbReference type="Gene3D" id="4.10.280.10">
    <property type="entry name" value="Helix-loop-helix DNA-binding domain"/>
    <property type="match status" value="1"/>
</dbReference>
<dbReference type="InterPro" id="IPR018540">
    <property type="entry name" value="Spo0E-like"/>
</dbReference>
<comment type="caution">
    <text evidence="1">The sequence shown here is derived from an EMBL/GenBank/DDBJ whole genome shotgun (WGS) entry which is preliminary data.</text>
</comment>
<dbReference type="RefSeq" id="WP_211558272.1">
    <property type="nucleotide sequence ID" value="NZ_JAGVRK010000001.1"/>
</dbReference>
<gene>
    <name evidence="1" type="ORF">J9317_10035</name>
</gene>
<name>A0ABS5LEC8_9BACI</name>
<dbReference type="EMBL" id="JAGVRK010000001">
    <property type="protein sequence ID" value="MBS2969100.1"/>
    <property type="molecule type" value="Genomic_DNA"/>
</dbReference>
<dbReference type="InterPro" id="IPR036638">
    <property type="entry name" value="HLH_DNA-bd_sf"/>
</dbReference>
<proteinExistence type="predicted"/>
<dbReference type="SUPFAM" id="SSF140500">
    <property type="entry name" value="BAS1536-like"/>
    <property type="match status" value="1"/>
</dbReference>
<accession>A0ABS5LEC8</accession>
<organism evidence="1 2">
    <name type="scientific">Metabacillus flavus</name>
    <dbReference type="NCBI Taxonomy" id="2823519"/>
    <lineage>
        <taxon>Bacteria</taxon>
        <taxon>Bacillati</taxon>
        <taxon>Bacillota</taxon>
        <taxon>Bacilli</taxon>
        <taxon>Bacillales</taxon>
        <taxon>Bacillaceae</taxon>
        <taxon>Metabacillus</taxon>
    </lineage>
</organism>
<evidence type="ECO:0000313" key="1">
    <source>
        <dbReference type="EMBL" id="MBS2969100.1"/>
    </source>
</evidence>
<sequence>MTKKDMLKEIERKRNELNEIVSKNGMSSTVTIQYSQELDKMLYEYQQFILPHNNQQYMH</sequence>
<dbReference type="Pfam" id="PF09388">
    <property type="entry name" value="SpoOE-like"/>
    <property type="match status" value="1"/>
</dbReference>
<reference evidence="1 2" key="1">
    <citation type="submission" date="2021-04" db="EMBL/GenBank/DDBJ databases">
        <title>Metabacillus sp. strain KIGAM252 whole genome sequence.</title>
        <authorList>
            <person name="Seo M.-J."/>
            <person name="Cho E.-S."/>
            <person name="Hwang C.Y."/>
            <person name="Yoon D.J."/>
        </authorList>
    </citation>
    <scope>NUCLEOTIDE SEQUENCE [LARGE SCALE GENOMIC DNA]</scope>
    <source>
        <strain evidence="1 2">KIGAM252</strain>
    </source>
</reference>
<evidence type="ECO:0000313" key="2">
    <source>
        <dbReference type="Proteomes" id="UP000682403"/>
    </source>
</evidence>
<dbReference type="InterPro" id="IPR037208">
    <property type="entry name" value="Spo0E-like_sf"/>
</dbReference>
<keyword evidence="2" id="KW-1185">Reference proteome</keyword>